<proteinExistence type="predicted"/>
<evidence type="ECO:0000313" key="1">
    <source>
        <dbReference type="EMBL" id="AWC94418.1"/>
    </source>
</evidence>
<dbReference type="RefSeq" id="WP_108656544.1">
    <property type="nucleotide sequence ID" value="NZ_CP028956.1"/>
</dbReference>
<dbReference type="Pfam" id="PF24233">
    <property type="entry name" value="DUF7446"/>
    <property type="match status" value="1"/>
</dbReference>
<dbReference type="AlphaFoldDB" id="A0AAU8ZNC7"/>
<dbReference type="EMBL" id="CP028956">
    <property type="protein sequence ID" value="AWC94418.1"/>
    <property type="molecule type" value="Genomic_DNA"/>
</dbReference>
<sequence>MKLEQLNKIEFNVSFLTNKCYIGTAKPAGKDIPKTRIITGDKRDVTDDVLSAVVMIISNNNKDGKRTILTTDNGMKVGLDIYEVTDEQIS</sequence>
<gene>
    <name evidence="1" type="ORF">AM380_12555</name>
</gene>
<reference evidence="1 2" key="1">
    <citation type="submission" date="2018-04" db="EMBL/GenBank/DDBJ databases">
        <title>Whole genome sequencing of Morganella morganii AR_0133.</title>
        <authorList>
            <person name="Conlan S."/>
            <person name="Thomas P.J."/>
            <person name="Mullikin J."/>
            <person name="Frank K.M."/>
            <person name="Segre J.A."/>
        </authorList>
    </citation>
    <scope>NUCLEOTIDE SEQUENCE [LARGE SCALE GENOMIC DNA]</scope>
    <source>
        <strain evidence="1 2">AR_0133</strain>
    </source>
</reference>
<name>A0AAU8ZNC7_MORMO</name>
<protein>
    <submittedName>
        <fullName evidence="1">Uncharacterized protein</fullName>
    </submittedName>
</protein>
<dbReference type="InterPro" id="IPR055869">
    <property type="entry name" value="DUF7446"/>
</dbReference>
<accession>A0AAU8ZNC7</accession>
<dbReference type="Proteomes" id="UP000244682">
    <property type="component" value="Chromosome"/>
</dbReference>
<organism evidence="1 2">
    <name type="scientific">Morganella morganii</name>
    <name type="common">Proteus morganii</name>
    <dbReference type="NCBI Taxonomy" id="582"/>
    <lineage>
        <taxon>Bacteria</taxon>
        <taxon>Pseudomonadati</taxon>
        <taxon>Pseudomonadota</taxon>
        <taxon>Gammaproteobacteria</taxon>
        <taxon>Enterobacterales</taxon>
        <taxon>Morganellaceae</taxon>
        <taxon>Morganella</taxon>
    </lineage>
</organism>
<evidence type="ECO:0000313" key="2">
    <source>
        <dbReference type="Proteomes" id="UP000244682"/>
    </source>
</evidence>